<evidence type="ECO:0000313" key="4">
    <source>
        <dbReference type="EMBL" id="CAF5007713.1"/>
    </source>
</evidence>
<dbReference type="EMBL" id="CAJOBI010206937">
    <property type="protein sequence ID" value="CAF5007713.1"/>
    <property type="molecule type" value="Genomic_DNA"/>
</dbReference>
<dbReference type="Proteomes" id="UP000676336">
    <property type="component" value="Unassembled WGS sequence"/>
</dbReference>
<name>A0A8S3DWW6_9BILA</name>
<evidence type="ECO:0000313" key="1">
    <source>
        <dbReference type="EMBL" id="CAF4847530.1"/>
    </source>
</evidence>
<dbReference type="AlphaFoldDB" id="A0A8S3DWW6"/>
<reference evidence="4" key="1">
    <citation type="submission" date="2021-02" db="EMBL/GenBank/DDBJ databases">
        <authorList>
            <person name="Nowell W R."/>
        </authorList>
    </citation>
    <scope>NUCLEOTIDE SEQUENCE</scope>
</reference>
<dbReference type="EMBL" id="CAJOBJ010217131">
    <property type="protein sequence ID" value="CAF5024663.1"/>
    <property type="molecule type" value="Genomic_DNA"/>
</dbReference>
<evidence type="ECO:0000313" key="6">
    <source>
        <dbReference type="EMBL" id="CAF5024663.1"/>
    </source>
</evidence>
<feature type="non-terminal residue" evidence="4">
    <location>
        <position position="1"/>
    </location>
</feature>
<organism evidence="4 7">
    <name type="scientific">Rotaria magnacalcarata</name>
    <dbReference type="NCBI Taxonomy" id="392030"/>
    <lineage>
        <taxon>Eukaryota</taxon>
        <taxon>Metazoa</taxon>
        <taxon>Spiralia</taxon>
        <taxon>Gnathifera</taxon>
        <taxon>Rotifera</taxon>
        <taxon>Eurotatoria</taxon>
        <taxon>Bdelloidea</taxon>
        <taxon>Philodinida</taxon>
        <taxon>Philodinidae</taxon>
        <taxon>Rotaria</taxon>
    </lineage>
</organism>
<comment type="caution">
    <text evidence="4">The sequence shown here is derived from an EMBL/GenBank/DDBJ whole genome shotgun (WGS) entry which is preliminary data.</text>
</comment>
<dbReference type="Proteomes" id="UP000681720">
    <property type="component" value="Unassembled WGS sequence"/>
</dbReference>
<gene>
    <name evidence="1" type="ORF">BYL167_LOCUS50074</name>
    <name evidence="2" type="ORF">BYL167_LOCUS50214</name>
    <name evidence="5" type="ORF">GIL414_LOCUS58413</name>
    <name evidence="6" type="ORF">GIL414_LOCUS58573</name>
    <name evidence="3" type="ORF">SMN809_LOCUS57001</name>
    <name evidence="4" type="ORF">SMN809_LOCUS57055</name>
</gene>
<dbReference type="EMBL" id="CAJOBJ010215702">
    <property type="protein sequence ID" value="CAF5021548.1"/>
    <property type="molecule type" value="Genomic_DNA"/>
</dbReference>
<dbReference type="EMBL" id="CAJOBH010152522">
    <property type="protein sequence ID" value="CAF4851191.1"/>
    <property type="molecule type" value="Genomic_DNA"/>
</dbReference>
<evidence type="ECO:0000313" key="5">
    <source>
        <dbReference type="EMBL" id="CAF5021548.1"/>
    </source>
</evidence>
<dbReference type="Proteomes" id="UP000681967">
    <property type="component" value="Unassembled WGS sequence"/>
</dbReference>
<dbReference type="EMBL" id="CAJOBI010206425">
    <property type="protein sequence ID" value="CAF5006437.1"/>
    <property type="molecule type" value="Genomic_DNA"/>
</dbReference>
<proteinExistence type="predicted"/>
<sequence>MALTPLLLQFHGDFILTKMFFQTWSRYYPWIDLTKLDSFSLNGINVYE</sequence>
<evidence type="ECO:0000313" key="7">
    <source>
        <dbReference type="Proteomes" id="UP000676336"/>
    </source>
</evidence>
<dbReference type="EMBL" id="CAJOBH010151466">
    <property type="protein sequence ID" value="CAF4847530.1"/>
    <property type="molecule type" value="Genomic_DNA"/>
</dbReference>
<evidence type="ECO:0000313" key="2">
    <source>
        <dbReference type="EMBL" id="CAF4851191.1"/>
    </source>
</evidence>
<evidence type="ECO:0000313" key="3">
    <source>
        <dbReference type="EMBL" id="CAF5006437.1"/>
    </source>
</evidence>
<protein>
    <submittedName>
        <fullName evidence="4">Uncharacterized protein</fullName>
    </submittedName>
</protein>
<accession>A0A8S3DWW6</accession>